<evidence type="ECO:0000313" key="2">
    <source>
        <dbReference type="Proteomes" id="UP000005466"/>
    </source>
</evidence>
<feature type="non-terminal residue" evidence="1">
    <location>
        <position position="1"/>
    </location>
</feature>
<reference evidence="1 2" key="1">
    <citation type="journal article" date="2011" name="PLoS Pathog.">
        <title>Dynamic evolution of pathogenicity revealed by sequencing and comparative genomics of 19 Pseudomonas syringae isolates.</title>
        <authorList>
            <person name="Baltrus D.A."/>
            <person name="Nishimura M.T."/>
            <person name="Romanchuk A."/>
            <person name="Chang J.H."/>
            <person name="Mukhtar M.S."/>
            <person name="Cherkis K."/>
            <person name="Roach J."/>
            <person name="Grant S.R."/>
            <person name="Jones C.D."/>
            <person name="Dangl J.L."/>
        </authorList>
    </citation>
    <scope>NUCLEOTIDE SEQUENCE [LARGE SCALE GENOMIC DNA]</scope>
    <source>
        <strain evidence="2">race 4</strain>
    </source>
</reference>
<keyword evidence="1" id="KW-0456">Lyase</keyword>
<gene>
    <name evidence="1" type="primary">aroB</name>
    <name evidence="1" type="ORF">Pgy4_41092</name>
</gene>
<dbReference type="EMBL" id="ADWY01003999">
    <property type="protein sequence ID" value="EGH19386.1"/>
    <property type="molecule type" value="Genomic_DNA"/>
</dbReference>
<protein>
    <submittedName>
        <fullName evidence="1">3-dehydroquinate synthase</fullName>
        <ecNumber evidence="1">4.2.3.4</ecNumber>
    </submittedName>
</protein>
<name>F3CJE4_PSESG</name>
<evidence type="ECO:0000313" key="1">
    <source>
        <dbReference type="EMBL" id="EGH19386.1"/>
    </source>
</evidence>
<dbReference type="AlphaFoldDB" id="F3CJE4"/>
<proteinExistence type="predicted"/>
<sequence>SGRTTLMGEGLLDQPELLTPHIVGRQVAIVSNTTVA</sequence>
<organism evidence="1 2">
    <name type="scientific">Pseudomonas savastanoi pv. glycinea str. race 4</name>
    <dbReference type="NCBI Taxonomy" id="875330"/>
    <lineage>
        <taxon>Bacteria</taxon>
        <taxon>Pseudomonadati</taxon>
        <taxon>Pseudomonadota</taxon>
        <taxon>Gammaproteobacteria</taxon>
        <taxon>Pseudomonadales</taxon>
        <taxon>Pseudomonadaceae</taxon>
        <taxon>Pseudomonas</taxon>
    </lineage>
</organism>
<comment type="caution">
    <text evidence="1">The sequence shown here is derived from an EMBL/GenBank/DDBJ whole genome shotgun (WGS) entry which is preliminary data.</text>
</comment>
<feature type="non-terminal residue" evidence="1">
    <location>
        <position position="36"/>
    </location>
</feature>
<accession>F3CJE4</accession>
<dbReference type="EC" id="4.2.3.4" evidence="1"/>
<dbReference type="GO" id="GO:0003856">
    <property type="term" value="F:3-dehydroquinate synthase activity"/>
    <property type="evidence" value="ECO:0007669"/>
    <property type="project" value="UniProtKB-EC"/>
</dbReference>
<dbReference type="Proteomes" id="UP000005466">
    <property type="component" value="Unassembled WGS sequence"/>
</dbReference>